<sequence>MPLFFLVKSASLNDSIRPPLTMSPVSHPLLSSVHHQLRGISRLRHPSSPLTRQGSPTELLIASCSPRRPPPTVASFVTRRTQSYLTLSRPMREEFRGGYKDAIKSRLSSRFFTFQMT</sequence>
<dbReference type="Proteomes" id="UP001152523">
    <property type="component" value="Unassembled WGS sequence"/>
</dbReference>
<proteinExistence type="predicted"/>
<dbReference type="EMBL" id="CAMAPF010000067">
    <property type="protein sequence ID" value="CAH9091189.1"/>
    <property type="molecule type" value="Genomic_DNA"/>
</dbReference>
<dbReference type="AlphaFoldDB" id="A0AAV0D8D4"/>
<organism evidence="1 2">
    <name type="scientific">Cuscuta epithymum</name>
    <dbReference type="NCBI Taxonomy" id="186058"/>
    <lineage>
        <taxon>Eukaryota</taxon>
        <taxon>Viridiplantae</taxon>
        <taxon>Streptophyta</taxon>
        <taxon>Embryophyta</taxon>
        <taxon>Tracheophyta</taxon>
        <taxon>Spermatophyta</taxon>
        <taxon>Magnoliopsida</taxon>
        <taxon>eudicotyledons</taxon>
        <taxon>Gunneridae</taxon>
        <taxon>Pentapetalae</taxon>
        <taxon>asterids</taxon>
        <taxon>lamiids</taxon>
        <taxon>Solanales</taxon>
        <taxon>Convolvulaceae</taxon>
        <taxon>Cuscuteae</taxon>
        <taxon>Cuscuta</taxon>
        <taxon>Cuscuta subgen. Cuscuta</taxon>
    </lineage>
</organism>
<evidence type="ECO:0000313" key="2">
    <source>
        <dbReference type="Proteomes" id="UP001152523"/>
    </source>
</evidence>
<comment type="caution">
    <text evidence="1">The sequence shown here is derived from an EMBL/GenBank/DDBJ whole genome shotgun (WGS) entry which is preliminary data.</text>
</comment>
<keyword evidence="2" id="KW-1185">Reference proteome</keyword>
<evidence type="ECO:0000313" key="1">
    <source>
        <dbReference type="EMBL" id="CAH9091189.1"/>
    </source>
</evidence>
<reference evidence="1" key="1">
    <citation type="submission" date="2022-07" db="EMBL/GenBank/DDBJ databases">
        <authorList>
            <person name="Macas J."/>
            <person name="Novak P."/>
            <person name="Neumann P."/>
        </authorList>
    </citation>
    <scope>NUCLEOTIDE SEQUENCE</scope>
</reference>
<accession>A0AAV0D8D4</accession>
<protein>
    <submittedName>
        <fullName evidence="1">Uncharacterized protein</fullName>
    </submittedName>
</protein>
<name>A0AAV0D8D4_9ASTE</name>
<gene>
    <name evidence="1" type="ORF">CEPIT_LOCUS11611</name>
</gene>